<keyword evidence="6" id="KW-0479">Metal-binding</keyword>
<keyword evidence="4" id="KW-0150">Chloroplast</keyword>
<evidence type="ECO:0000256" key="13">
    <source>
        <dbReference type="ARBA" id="ARBA00036784"/>
    </source>
</evidence>
<gene>
    <name evidence="16" type="ORF">Cni_G07078</name>
</gene>
<protein>
    <recommendedName>
        <fullName evidence="14">9-cis-epoxycarotenoid dioxygenase</fullName>
        <ecNumber evidence="14">1.13.11.51</ecNumber>
    </recommendedName>
</protein>
<proteinExistence type="inferred from homology"/>
<dbReference type="GO" id="GO:0046872">
    <property type="term" value="F:metal ion binding"/>
    <property type="evidence" value="ECO:0007669"/>
    <property type="project" value="UniProtKB-KW"/>
</dbReference>
<dbReference type="Proteomes" id="UP001327560">
    <property type="component" value="Chromosome 2"/>
</dbReference>
<evidence type="ECO:0000313" key="16">
    <source>
        <dbReference type="EMBL" id="WOK98367.1"/>
    </source>
</evidence>
<comment type="catalytic activity">
    <reaction evidence="13">
        <text>9'-cis-neoxanthin + O2 = (3S,5R,6R)-3,5-dihydroxy-6,7-didehydro-5,6-dihydro-12'-apo-beta-caroten-12'-al + 2-cis,4-trans-xanthoxin</text>
        <dbReference type="Rhea" id="RHEA:19677"/>
        <dbReference type="ChEBI" id="CHEBI:15379"/>
        <dbReference type="ChEBI" id="CHEBI:32304"/>
        <dbReference type="ChEBI" id="CHEBI:34596"/>
        <dbReference type="ChEBI" id="CHEBI:35306"/>
        <dbReference type="EC" id="1.13.11.51"/>
    </reaction>
</comment>
<dbReference type="GO" id="GO:0016121">
    <property type="term" value="P:carotene catabolic process"/>
    <property type="evidence" value="ECO:0007669"/>
    <property type="project" value="TreeGrafter"/>
</dbReference>
<keyword evidence="9" id="KW-0223">Dioxygenase</keyword>
<comment type="similarity">
    <text evidence="3">Belongs to the carotenoid oxygenase family.</text>
</comment>
<accession>A0AAQ3JYB9</accession>
<evidence type="ECO:0000313" key="17">
    <source>
        <dbReference type="Proteomes" id="UP001327560"/>
    </source>
</evidence>
<dbReference type="AlphaFoldDB" id="A0AAQ3JYB9"/>
<evidence type="ECO:0000256" key="3">
    <source>
        <dbReference type="ARBA" id="ARBA00006787"/>
    </source>
</evidence>
<dbReference type="EC" id="1.13.11.51" evidence="14"/>
<name>A0AAQ3JYB9_9LILI</name>
<dbReference type="EMBL" id="CP136891">
    <property type="protein sequence ID" value="WOK98367.1"/>
    <property type="molecule type" value="Genomic_DNA"/>
</dbReference>
<evidence type="ECO:0000256" key="14">
    <source>
        <dbReference type="ARBA" id="ARBA00039007"/>
    </source>
</evidence>
<keyword evidence="17" id="KW-1185">Reference proteome</keyword>
<dbReference type="InterPro" id="IPR004294">
    <property type="entry name" value="Carotenoid_Oase"/>
</dbReference>
<comment type="catalytic activity">
    <reaction evidence="15">
        <text>a 9-cis-epoxycarotenoid + O2 = a 12'-apo-carotenal + 2-cis,4-trans-xanthoxin</text>
        <dbReference type="Rhea" id="RHEA:23328"/>
        <dbReference type="ChEBI" id="CHEBI:15379"/>
        <dbReference type="ChEBI" id="CHEBI:32304"/>
        <dbReference type="ChEBI" id="CHEBI:51972"/>
        <dbReference type="ChEBI" id="CHEBI:51973"/>
        <dbReference type="EC" id="1.13.11.51"/>
    </reaction>
</comment>
<evidence type="ECO:0000256" key="8">
    <source>
        <dbReference type="ARBA" id="ARBA00022946"/>
    </source>
</evidence>
<dbReference type="GO" id="GO:0045549">
    <property type="term" value="F:9-cis-epoxycarotenoid dioxygenase activity"/>
    <property type="evidence" value="ECO:0007669"/>
    <property type="project" value="UniProtKB-EC"/>
</dbReference>
<dbReference type="GO" id="GO:0009688">
    <property type="term" value="P:abscisic acid biosynthetic process"/>
    <property type="evidence" value="ECO:0007669"/>
    <property type="project" value="UniProtKB-KW"/>
</dbReference>
<evidence type="ECO:0000256" key="6">
    <source>
        <dbReference type="ARBA" id="ARBA00022723"/>
    </source>
</evidence>
<keyword evidence="8" id="KW-0809">Transit peptide</keyword>
<keyword evidence="10" id="KW-0560">Oxidoreductase</keyword>
<dbReference type="Pfam" id="PF03055">
    <property type="entry name" value="RPE65"/>
    <property type="match status" value="1"/>
</dbReference>
<evidence type="ECO:0000256" key="9">
    <source>
        <dbReference type="ARBA" id="ARBA00022964"/>
    </source>
</evidence>
<sequence length="118" mass="13329">MHWVDVPDCFCFHLCNAWEVPTTGEVVVIGSCMMPPNFVFNECDECLKSILFTGEINKFIFGDSRYDGEPYFMPSGSSSAKEDDSYILTFMHDEKMLESKLLIVNAANMQLEAAVKLP</sequence>
<dbReference type="PANTHER" id="PTHR10543:SF26">
    <property type="entry name" value="9-CIS-EPOXYCAROTENOID DIOXYGENASE NCED3, CHLOROPLASTIC"/>
    <property type="match status" value="1"/>
</dbReference>
<keyword evidence="11" id="KW-0408">Iron</keyword>
<evidence type="ECO:0000256" key="7">
    <source>
        <dbReference type="ARBA" id="ARBA00022865"/>
    </source>
</evidence>
<evidence type="ECO:0000256" key="15">
    <source>
        <dbReference type="ARBA" id="ARBA00048369"/>
    </source>
</evidence>
<dbReference type="GO" id="GO:0009570">
    <property type="term" value="C:chloroplast stroma"/>
    <property type="evidence" value="ECO:0007669"/>
    <property type="project" value="TreeGrafter"/>
</dbReference>
<dbReference type="PANTHER" id="PTHR10543">
    <property type="entry name" value="BETA-CAROTENE DIOXYGENASE"/>
    <property type="match status" value="1"/>
</dbReference>
<reference evidence="16 17" key="1">
    <citation type="submission" date="2023-10" db="EMBL/GenBank/DDBJ databases">
        <title>Chromosome-scale genome assembly provides insights into flower coloration mechanisms of Canna indica.</title>
        <authorList>
            <person name="Li C."/>
        </authorList>
    </citation>
    <scope>NUCLEOTIDE SEQUENCE [LARGE SCALE GENOMIC DNA]</scope>
    <source>
        <tissue evidence="16">Flower</tissue>
    </source>
</reference>
<evidence type="ECO:0000256" key="1">
    <source>
        <dbReference type="ARBA" id="ARBA00001954"/>
    </source>
</evidence>
<organism evidence="16 17">
    <name type="scientific">Canna indica</name>
    <name type="common">Indian-shot</name>
    <dbReference type="NCBI Taxonomy" id="4628"/>
    <lineage>
        <taxon>Eukaryota</taxon>
        <taxon>Viridiplantae</taxon>
        <taxon>Streptophyta</taxon>
        <taxon>Embryophyta</taxon>
        <taxon>Tracheophyta</taxon>
        <taxon>Spermatophyta</taxon>
        <taxon>Magnoliopsida</taxon>
        <taxon>Liliopsida</taxon>
        <taxon>Zingiberales</taxon>
        <taxon>Cannaceae</taxon>
        <taxon>Canna</taxon>
    </lineage>
</organism>
<evidence type="ECO:0000256" key="4">
    <source>
        <dbReference type="ARBA" id="ARBA00022528"/>
    </source>
</evidence>
<evidence type="ECO:0000256" key="11">
    <source>
        <dbReference type="ARBA" id="ARBA00023004"/>
    </source>
</evidence>
<comment type="cofactor">
    <cofactor evidence="1">
        <name>Fe(2+)</name>
        <dbReference type="ChEBI" id="CHEBI:29033"/>
    </cofactor>
</comment>
<evidence type="ECO:0000256" key="12">
    <source>
        <dbReference type="ARBA" id="ARBA00035929"/>
    </source>
</evidence>
<comment type="catalytic activity">
    <reaction evidence="12">
        <text>9-cis-violaxanthin + O2 = (3S,5R,6S)-5,6-epoxy-3-hydroxy-5,6-dihydro-12'-apo-beta-caroten-12'-al + 2-cis,4-trans-xanthoxin</text>
        <dbReference type="Rhea" id="RHEA:16541"/>
        <dbReference type="ChEBI" id="CHEBI:15379"/>
        <dbReference type="ChEBI" id="CHEBI:32304"/>
        <dbReference type="ChEBI" id="CHEBI:34597"/>
        <dbReference type="ChEBI" id="CHEBI:35305"/>
        <dbReference type="EC" id="1.13.11.51"/>
    </reaction>
</comment>
<evidence type="ECO:0000256" key="2">
    <source>
        <dbReference type="ARBA" id="ARBA00004229"/>
    </source>
</evidence>
<evidence type="ECO:0000256" key="10">
    <source>
        <dbReference type="ARBA" id="ARBA00023002"/>
    </source>
</evidence>
<comment type="subcellular location">
    <subcellularLocation>
        <location evidence="2">Plastid</location>
        <location evidence="2">Chloroplast</location>
    </subcellularLocation>
</comment>
<evidence type="ECO:0000256" key="5">
    <source>
        <dbReference type="ARBA" id="ARBA00022640"/>
    </source>
</evidence>
<keyword evidence="5" id="KW-0934">Plastid</keyword>
<keyword evidence="7" id="KW-0937">Abscisic acid biosynthesis</keyword>